<dbReference type="EMBL" id="AP035785">
    <property type="protein sequence ID" value="BFO71555.1"/>
    <property type="molecule type" value="Genomic_DNA"/>
</dbReference>
<evidence type="ECO:0000256" key="1">
    <source>
        <dbReference type="SAM" id="MobiDB-lite"/>
    </source>
</evidence>
<feature type="region of interest" description="Disordered" evidence="1">
    <location>
        <begin position="225"/>
        <end position="246"/>
    </location>
</feature>
<evidence type="ECO:0008006" key="4">
    <source>
        <dbReference type="Google" id="ProtNLM"/>
    </source>
</evidence>
<dbReference type="SUPFAM" id="SSF82185">
    <property type="entry name" value="Histone H3 K4-specific methyltransferase SET7/9 N-terminal domain"/>
    <property type="match status" value="1"/>
</dbReference>
<sequence>MLTLKVHRCISTFFLLCLNLSAFAQKVILSDELLTMSSASRRNVYCEKLGKQPLQGEYRIKRGLDEECVVFDRGLMNGAYRRYRDGALREKGVYSAGKRNGLFTEYFQDGMTPSKTTPMNRGKIDGCVKTYFRNGGLASEKEFRQSIEHGVERRYDDRTGAKVLEIHWANGKKEGTEWKLTEQGGGVQTRTVRTYRGGVLHGLCREEVWRHGKTILVVEGQYSDGERSGKWKKHDATTGQTREWNE</sequence>
<organism evidence="3">
    <name type="scientific">Prevotella sp. GTC17253</name>
    <dbReference type="NCBI Taxonomy" id="3236793"/>
    <lineage>
        <taxon>Bacteria</taxon>
        <taxon>Pseudomonadati</taxon>
        <taxon>Bacteroidota</taxon>
        <taxon>Bacteroidia</taxon>
        <taxon>Bacteroidales</taxon>
        <taxon>Prevotellaceae</taxon>
        <taxon>Prevotella</taxon>
    </lineage>
</organism>
<feature type="compositionally biased region" description="Polar residues" evidence="1">
    <location>
        <begin position="237"/>
        <end position="246"/>
    </location>
</feature>
<accession>A0AB33IU27</accession>
<feature type="signal peptide" evidence="2">
    <location>
        <begin position="1"/>
        <end position="24"/>
    </location>
</feature>
<dbReference type="AlphaFoldDB" id="A0AB33IU27"/>
<name>A0AB33IU27_9BACT</name>
<evidence type="ECO:0000256" key="2">
    <source>
        <dbReference type="SAM" id="SignalP"/>
    </source>
</evidence>
<keyword evidence="2" id="KW-0732">Signal</keyword>
<evidence type="ECO:0000313" key="3">
    <source>
        <dbReference type="EMBL" id="BFO71555.1"/>
    </source>
</evidence>
<gene>
    <name evidence="3" type="ORF">GTC17253_15210</name>
</gene>
<feature type="chain" id="PRO_5044225086" description="Toxin-antitoxin system YwqK family antitoxin" evidence="2">
    <location>
        <begin position="25"/>
        <end position="246"/>
    </location>
</feature>
<reference evidence="3" key="1">
    <citation type="submission" date="2024-07" db="EMBL/GenBank/DDBJ databases">
        <title>Complete genome sequence of Prevotella sp. YM-2024 GTC17253.</title>
        <authorList>
            <person name="Hayashi M."/>
            <person name="Muto Y."/>
            <person name="Tanaka K."/>
            <person name="Niwa H."/>
        </authorList>
    </citation>
    <scope>NUCLEOTIDE SEQUENCE</scope>
    <source>
        <strain evidence="3">GTC17253</strain>
    </source>
</reference>
<dbReference type="Gene3D" id="2.20.110.10">
    <property type="entry name" value="Histone H3 K4-specific methyltransferase SET7/9 N-terminal domain"/>
    <property type="match status" value="2"/>
</dbReference>
<proteinExistence type="predicted"/>
<protein>
    <recommendedName>
        <fullName evidence="4">Toxin-antitoxin system YwqK family antitoxin</fullName>
    </recommendedName>
</protein>